<dbReference type="InterPro" id="IPR012340">
    <property type="entry name" value="NA-bd_OB-fold"/>
</dbReference>
<name>O29865_ARCFU</name>
<keyword evidence="2" id="KW-1185">Reference proteome</keyword>
<dbReference type="HOGENOM" id="CLU_1253529_0_0_2"/>
<dbReference type="STRING" id="224325.AF_0382"/>
<protein>
    <recommendedName>
        <fullName evidence="3">OB domain-containing protein</fullName>
    </recommendedName>
</protein>
<dbReference type="PaxDb" id="224325-AF_0382"/>
<dbReference type="SMR" id="O29865"/>
<accession>O29865</accession>
<evidence type="ECO:0000313" key="1">
    <source>
        <dbReference type="EMBL" id="AAB90854.1"/>
    </source>
</evidence>
<dbReference type="SUPFAM" id="SSF50249">
    <property type="entry name" value="Nucleic acid-binding proteins"/>
    <property type="match status" value="2"/>
</dbReference>
<dbReference type="Gene3D" id="2.40.50.140">
    <property type="entry name" value="Nucleic acid-binding proteins"/>
    <property type="match status" value="1"/>
</dbReference>
<dbReference type="PIR" id="F69297">
    <property type="entry name" value="F69297"/>
</dbReference>
<reference evidence="1 2" key="1">
    <citation type="journal article" date="1997" name="Nature">
        <title>The complete genome sequence of the hyperthermophilic, sulphate-reducing archaeon Archaeoglobus fulgidus.</title>
        <authorList>
            <person name="Klenk H.P."/>
            <person name="Clayton R.A."/>
            <person name="Tomb J."/>
            <person name="White O."/>
            <person name="Nelson K.E."/>
            <person name="Ketchum K.A."/>
            <person name="Dodson R.J."/>
            <person name="Gwinn M."/>
            <person name="Hickey E.K."/>
            <person name="Peterson J.D."/>
            <person name="Richardson D.L."/>
            <person name="Kerlavage A.R."/>
            <person name="Graham D.E."/>
            <person name="Kyrpides N.C."/>
            <person name="Fleischmann R.D."/>
            <person name="Quackenbush J."/>
            <person name="Lee N.H."/>
            <person name="Sutton G.G."/>
            <person name="Gill S."/>
            <person name="Kirkness E.F."/>
            <person name="Dougherty B.A."/>
            <person name="McKenney K."/>
            <person name="Adams M.D."/>
            <person name="Loftus B."/>
            <person name="Peterson S."/>
            <person name="Reich C.I."/>
            <person name="McNeil L.K."/>
            <person name="Badger J.H."/>
            <person name="Glodek A."/>
            <person name="Zhou L."/>
            <person name="Overbeek R."/>
            <person name="Gocayne J.D."/>
            <person name="Weidman J.F."/>
            <person name="McDonald L."/>
            <person name="Utterback T."/>
            <person name="Cotton M.D."/>
            <person name="Spriggs T."/>
            <person name="Artiach P."/>
            <person name="Kaine B.P."/>
            <person name="Sykes S.M."/>
            <person name="Sadow P.W."/>
            <person name="D'Andrea K.P."/>
            <person name="Bowman C."/>
            <person name="Fujii C."/>
            <person name="Garland S.A."/>
            <person name="Mason T.M."/>
            <person name="Olsen G.J."/>
            <person name="Fraser C.M."/>
            <person name="Smith H.O."/>
            <person name="Woese C.R."/>
            <person name="Venter J.C."/>
        </authorList>
    </citation>
    <scope>NUCLEOTIDE SEQUENCE [LARGE SCALE GENOMIC DNA]</scope>
    <source>
        <strain evidence="2">ATCC 49558 / DSM 4304 / JCM 9628 / NBRC 100126 / VC-16</strain>
    </source>
</reference>
<organism evidence="1 2">
    <name type="scientific">Archaeoglobus fulgidus (strain ATCC 49558 / DSM 4304 / JCM 9628 / NBRC 100126 / VC-16)</name>
    <dbReference type="NCBI Taxonomy" id="224325"/>
    <lineage>
        <taxon>Archaea</taxon>
        <taxon>Methanobacteriati</taxon>
        <taxon>Methanobacteriota</taxon>
        <taxon>Archaeoglobi</taxon>
        <taxon>Archaeoglobales</taxon>
        <taxon>Archaeoglobaceae</taxon>
        <taxon>Archaeoglobus</taxon>
    </lineage>
</organism>
<sequence>MGAVSAFSWASSGRLHALEVFVMKIPKTYDEIMEHFGGLIDEVTAELLESYAKGETVRVSEALAKSGRVAVEGVVLRVFPVRHFSKNGRSGKVGSVVIQDDCTVRVNFWNEAAEIIEAGDIVEGARIKVRGYARGEEIHVNSLSEVEVFVDFVNISELDEKVGERVNVKGFVSGLGEPEKANEIYISDETGRVKVLLENESLYYAVDIGSYVEIYNALAGEDGIYVDRNSRFSVGE</sequence>
<dbReference type="PhylomeDB" id="O29865"/>
<dbReference type="CDD" id="cd04491">
    <property type="entry name" value="SoSSB_OBF"/>
    <property type="match status" value="1"/>
</dbReference>
<dbReference type="EMBL" id="AE000782">
    <property type="protein sequence ID" value="AAB90854.1"/>
    <property type="molecule type" value="Genomic_DNA"/>
</dbReference>
<dbReference type="eggNOG" id="arCOG01510">
    <property type="taxonomic scope" value="Archaea"/>
</dbReference>
<gene>
    <name evidence="1" type="ordered locus">AF_0382</name>
</gene>
<dbReference type="EnsemblBacteria" id="AAB90854">
    <property type="protein sequence ID" value="AAB90854"/>
    <property type="gene ID" value="AF_0382"/>
</dbReference>
<dbReference type="KEGG" id="afu:AF_0382"/>
<dbReference type="Proteomes" id="UP000002199">
    <property type="component" value="Chromosome"/>
</dbReference>
<proteinExistence type="predicted"/>
<evidence type="ECO:0000313" key="2">
    <source>
        <dbReference type="Proteomes" id="UP000002199"/>
    </source>
</evidence>
<dbReference type="AlphaFoldDB" id="O29865"/>
<evidence type="ECO:0008006" key="3">
    <source>
        <dbReference type="Google" id="ProtNLM"/>
    </source>
</evidence>